<sequence length="258" mass="28795">MTTFWNVLRMNTLKEYIELKRYTANTISLLLTFYIIFLGMMYGIQVVGNPAEAGMNTQFIIVNYIFWYFAMMAIQSIGGTISEEAMRGTLEQLFMSPVSPWKILLARLGGMIFIHFLIVIVLLYVSMATAGEWLHVKPGAILPILLLTIGSLIGASFIIAGMAIIFKQIQAFLQILQFIIAGLTFVPLSAAPYMVAAPIVKGVDMTRHIMIHDYALADFSTGDYAWLIGNTVVYGVIGIFIYIACEKYAMKKGLLGHY</sequence>
<dbReference type="PANTHER" id="PTHR43229">
    <property type="entry name" value="NODULATION PROTEIN J"/>
    <property type="match status" value="1"/>
</dbReference>
<evidence type="ECO:0000313" key="3">
    <source>
        <dbReference type="Proteomes" id="UP001597502"/>
    </source>
</evidence>
<feature type="transmembrane region" description="Helical" evidence="1">
    <location>
        <begin position="224"/>
        <end position="245"/>
    </location>
</feature>
<keyword evidence="3" id="KW-1185">Reference proteome</keyword>
<name>A0ABW5V5N8_9BACI</name>
<keyword evidence="1" id="KW-1133">Transmembrane helix</keyword>
<dbReference type="PANTHER" id="PTHR43229:SF2">
    <property type="entry name" value="NODULATION PROTEIN J"/>
    <property type="match status" value="1"/>
</dbReference>
<dbReference type="EMBL" id="JBHUNA010000020">
    <property type="protein sequence ID" value="MFD2761201.1"/>
    <property type="molecule type" value="Genomic_DNA"/>
</dbReference>
<feature type="transmembrane region" description="Helical" evidence="1">
    <location>
        <begin position="103"/>
        <end position="128"/>
    </location>
</feature>
<keyword evidence="1" id="KW-0812">Transmembrane</keyword>
<reference evidence="3" key="1">
    <citation type="journal article" date="2019" name="Int. J. Syst. Evol. Microbiol.">
        <title>The Global Catalogue of Microorganisms (GCM) 10K type strain sequencing project: providing services to taxonomists for standard genome sequencing and annotation.</title>
        <authorList>
            <consortium name="The Broad Institute Genomics Platform"/>
            <consortium name="The Broad Institute Genome Sequencing Center for Infectious Disease"/>
            <person name="Wu L."/>
            <person name="Ma J."/>
        </authorList>
    </citation>
    <scope>NUCLEOTIDE SEQUENCE [LARGE SCALE GENOMIC DNA]</scope>
    <source>
        <strain evidence="3">TISTR 1535</strain>
    </source>
</reference>
<dbReference type="Proteomes" id="UP001597502">
    <property type="component" value="Unassembled WGS sequence"/>
</dbReference>
<gene>
    <name evidence="2" type="ORF">ACFSUO_09485</name>
</gene>
<evidence type="ECO:0000313" key="2">
    <source>
        <dbReference type="EMBL" id="MFD2761201.1"/>
    </source>
</evidence>
<dbReference type="RefSeq" id="WP_382393445.1">
    <property type="nucleotide sequence ID" value="NZ_JBHUNA010000020.1"/>
</dbReference>
<feature type="transmembrane region" description="Helical" evidence="1">
    <location>
        <begin position="64"/>
        <end position="82"/>
    </location>
</feature>
<feature type="transmembrane region" description="Helical" evidence="1">
    <location>
        <begin position="140"/>
        <end position="166"/>
    </location>
</feature>
<dbReference type="InterPro" id="IPR051784">
    <property type="entry name" value="Nod_factor_ABC_transporter"/>
</dbReference>
<evidence type="ECO:0000256" key="1">
    <source>
        <dbReference type="SAM" id="Phobius"/>
    </source>
</evidence>
<proteinExistence type="predicted"/>
<keyword evidence="1" id="KW-0472">Membrane</keyword>
<feature type="transmembrane region" description="Helical" evidence="1">
    <location>
        <begin position="178"/>
        <end position="200"/>
    </location>
</feature>
<accession>A0ABW5V5N8</accession>
<organism evidence="2 3">
    <name type="scientific">Lentibacillus juripiscarius</name>
    <dbReference type="NCBI Taxonomy" id="257446"/>
    <lineage>
        <taxon>Bacteria</taxon>
        <taxon>Bacillati</taxon>
        <taxon>Bacillota</taxon>
        <taxon>Bacilli</taxon>
        <taxon>Bacillales</taxon>
        <taxon>Bacillaceae</taxon>
        <taxon>Lentibacillus</taxon>
    </lineage>
</organism>
<protein>
    <submittedName>
        <fullName evidence="2">ABC transporter permease</fullName>
    </submittedName>
</protein>
<comment type="caution">
    <text evidence="2">The sequence shown here is derived from an EMBL/GenBank/DDBJ whole genome shotgun (WGS) entry which is preliminary data.</text>
</comment>
<feature type="transmembrane region" description="Helical" evidence="1">
    <location>
        <begin position="22"/>
        <end position="44"/>
    </location>
</feature>